<evidence type="ECO:0000256" key="1">
    <source>
        <dbReference type="ARBA" id="ARBA00000085"/>
    </source>
</evidence>
<evidence type="ECO:0000256" key="2">
    <source>
        <dbReference type="ARBA" id="ARBA00012438"/>
    </source>
</evidence>
<dbReference type="CDD" id="cd00075">
    <property type="entry name" value="HATPase"/>
    <property type="match status" value="1"/>
</dbReference>
<dbReference type="GO" id="GO:0016036">
    <property type="term" value="P:cellular response to phosphate starvation"/>
    <property type="evidence" value="ECO:0007669"/>
    <property type="project" value="TreeGrafter"/>
</dbReference>
<dbReference type="InterPro" id="IPR003661">
    <property type="entry name" value="HisK_dim/P_dom"/>
</dbReference>
<dbReference type="PANTHER" id="PTHR45453">
    <property type="entry name" value="PHOSPHATE REGULON SENSOR PROTEIN PHOR"/>
    <property type="match status" value="1"/>
</dbReference>
<dbReference type="Pfam" id="PF02518">
    <property type="entry name" value="HATPase_c"/>
    <property type="match status" value="1"/>
</dbReference>
<gene>
    <name evidence="8" type="ORF">UFOPK1684_00119</name>
    <name evidence="9" type="ORF">UFOPK2158_00229</name>
</gene>
<dbReference type="GO" id="GO:0004721">
    <property type="term" value="F:phosphoprotein phosphatase activity"/>
    <property type="evidence" value="ECO:0007669"/>
    <property type="project" value="TreeGrafter"/>
</dbReference>
<evidence type="ECO:0000313" key="8">
    <source>
        <dbReference type="EMBL" id="CAB4561424.1"/>
    </source>
</evidence>
<feature type="domain" description="Histidine kinase" evidence="7">
    <location>
        <begin position="157"/>
        <end position="373"/>
    </location>
</feature>
<dbReference type="InterPro" id="IPR005467">
    <property type="entry name" value="His_kinase_dom"/>
</dbReference>
<dbReference type="InterPro" id="IPR050351">
    <property type="entry name" value="BphY/WalK/GraS-like"/>
</dbReference>
<sequence length="423" mass="45608">MEPFWSPAWMLLLGMALGVGIAALVWAGAGWHRRAEQVLEPPVPDGVDTALEVIGATGVVLDADNRVLRASKSAVALGIVDNRDIVYQPILDLVKQARREGVPAAREFELAGTGRDAPPVHLLVRVAPLGLRLMLVVADDRSEMYRLDAVRRDFVANISHELKTPIGAVSLLAEALHYSADDPEQVRAFAETLEREGHRLAEMTNDIIELTRLQSVGTIQDPDIVSIDSVVEQAIASNSVLSKKSGITVAVSASTGAYVLGDATSLVTALHNLVRNAITYSRGPSRVGVGAVVKSGIVEISVTDQGQGIANNDLERIFERFYRSDPARSRETGGTGLGLAIVKHVVNNHQGDVRVWSQLGKGSTFTIRLREAPADVVTRHLSQTGPMAELKPKKLPRPAEYLATDEIPMLRVDDDETSLRGSA</sequence>
<dbReference type="Gene3D" id="1.10.287.130">
    <property type="match status" value="1"/>
</dbReference>
<keyword evidence="4" id="KW-0808">Transferase</keyword>
<dbReference type="InterPro" id="IPR036097">
    <property type="entry name" value="HisK_dim/P_sf"/>
</dbReference>
<evidence type="ECO:0000256" key="3">
    <source>
        <dbReference type="ARBA" id="ARBA00022553"/>
    </source>
</evidence>
<dbReference type="InterPro" id="IPR036890">
    <property type="entry name" value="HATPase_C_sf"/>
</dbReference>
<dbReference type="FunFam" id="3.30.565.10:FF:000006">
    <property type="entry name" value="Sensor histidine kinase WalK"/>
    <property type="match status" value="1"/>
</dbReference>
<protein>
    <recommendedName>
        <fullName evidence="2">histidine kinase</fullName>
        <ecNumber evidence="2">2.7.13.3</ecNumber>
    </recommendedName>
</protein>
<dbReference type="GO" id="GO:0000155">
    <property type="term" value="F:phosphorelay sensor kinase activity"/>
    <property type="evidence" value="ECO:0007669"/>
    <property type="project" value="InterPro"/>
</dbReference>
<dbReference type="PANTHER" id="PTHR45453:SF1">
    <property type="entry name" value="PHOSPHATE REGULON SENSOR PROTEIN PHOR"/>
    <property type="match status" value="1"/>
</dbReference>
<dbReference type="AlphaFoldDB" id="A0A6J6DDQ7"/>
<organism evidence="8">
    <name type="scientific">freshwater metagenome</name>
    <dbReference type="NCBI Taxonomy" id="449393"/>
    <lineage>
        <taxon>unclassified sequences</taxon>
        <taxon>metagenomes</taxon>
        <taxon>ecological metagenomes</taxon>
    </lineage>
</organism>
<dbReference type="EMBL" id="CAEZTM010000003">
    <property type="protein sequence ID" value="CAB4561424.1"/>
    <property type="molecule type" value="Genomic_DNA"/>
</dbReference>
<dbReference type="EC" id="2.7.13.3" evidence="2"/>
<dbReference type="GO" id="GO:0005886">
    <property type="term" value="C:plasma membrane"/>
    <property type="evidence" value="ECO:0007669"/>
    <property type="project" value="TreeGrafter"/>
</dbReference>
<proteinExistence type="predicted"/>
<evidence type="ECO:0000313" key="9">
    <source>
        <dbReference type="EMBL" id="CAB4636670.1"/>
    </source>
</evidence>
<evidence type="ECO:0000256" key="6">
    <source>
        <dbReference type="ARBA" id="ARBA00023012"/>
    </source>
</evidence>
<dbReference type="SUPFAM" id="SSF47384">
    <property type="entry name" value="Homodimeric domain of signal transducing histidine kinase"/>
    <property type="match status" value="1"/>
</dbReference>
<dbReference type="PRINTS" id="PR00344">
    <property type="entry name" value="BCTRLSENSOR"/>
</dbReference>
<keyword evidence="3" id="KW-0597">Phosphoprotein</keyword>
<evidence type="ECO:0000256" key="5">
    <source>
        <dbReference type="ARBA" id="ARBA00022777"/>
    </source>
</evidence>
<evidence type="ECO:0000259" key="7">
    <source>
        <dbReference type="PROSITE" id="PS50109"/>
    </source>
</evidence>
<comment type="catalytic activity">
    <reaction evidence="1">
        <text>ATP + protein L-histidine = ADP + protein N-phospho-L-histidine.</text>
        <dbReference type="EC" id="2.7.13.3"/>
    </reaction>
</comment>
<dbReference type="Gene3D" id="3.30.565.10">
    <property type="entry name" value="Histidine kinase-like ATPase, C-terminal domain"/>
    <property type="match status" value="1"/>
</dbReference>
<dbReference type="SMART" id="SM00388">
    <property type="entry name" value="HisKA"/>
    <property type="match status" value="1"/>
</dbReference>
<dbReference type="Pfam" id="PF00512">
    <property type="entry name" value="HisKA"/>
    <property type="match status" value="1"/>
</dbReference>
<keyword evidence="5" id="KW-0418">Kinase</keyword>
<dbReference type="CDD" id="cd00082">
    <property type="entry name" value="HisKA"/>
    <property type="match status" value="1"/>
</dbReference>
<reference evidence="8" key="1">
    <citation type="submission" date="2020-05" db="EMBL/GenBank/DDBJ databases">
        <authorList>
            <person name="Chiriac C."/>
            <person name="Salcher M."/>
            <person name="Ghai R."/>
            <person name="Kavagutti S V."/>
        </authorList>
    </citation>
    <scope>NUCLEOTIDE SEQUENCE</scope>
</reference>
<name>A0A6J6DDQ7_9ZZZZ</name>
<dbReference type="InterPro" id="IPR003594">
    <property type="entry name" value="HATPase_dom"/>
</dbReference>
<dbReference type="PROSITE" id="PS50109">
    <property type="entry name" value="HIS_KIN"/>
    <property type="match status" value="1"/>
</dbReference>
<keyword evidence="6" id="KW-0902">Two-component regulatory system</keyword>
<dbReference type="SMART" id="SM00387">
    <property type="entry name" value="HATPase_c"/>
    <property type="match status" value="1"/>
</dbReference>
<dbReference type="EMBL" id="CAEZVY010000014">
    <property type="protein sequence ID" value="CAB4636670.1"/>
    <property type="molecule type" value="Genomic_DNA"/>
</dbReference>
<dbReference type="SUPFAM" id="SSF55874">
    <property type="entry name" value="ATPase domain of HSP90 chaperone/DNA topoisomerase II/histidine kinase"/>
    <property type="match status" value="1"/>
</dbReference>
<evidence type="ECO:0000256" key="4">
    <source>
        <dbReference type="ARBA" id="ARBA00022679"/>
    </source>
</evidence>
<dbReference type="InterPro" id="IPR004358">
    <property type="entry name" value="Sig_transdc_His_kin-like_C"/>
</dbReference>
<accession>A0A6J6DDQ7</accession>